<accession>A0A9P4NNC4</accession>
<proteinExistence type="predicted"/>
<keyword evidence="2" id="KW-1185">Reference proteome</keyword>
<dbReference type="OrthoDB" id="62952at2759"/>
<evidence type="ECO:0000313" key="2">
    <source>
        <dbReference type="Proteomes" id="UP000800235"/>
    </source>
</evidence>
<evidence type="ECO:0000313" key="1">
    <source>
        <dbReference type="EMBL" id="KAF2428994.1"/>
    </source>
</evidence>
<dbReference type="Proteomes" id="UP000800235">
    <property type="component" value="Unassembled WGS sequence"/>
</dbReference>
<protein>
    <submittedName>
        <fullName evidence="1">Uncharacterized protein</fullName>
    </submittedName>
</protein>
<sequence>MDSDLEPPAILRLPQEIRDEIYKYHFASYEPFFQIVGKNATYITPRNLIPERTEISPTQLTGYTKIFAVNRQMHDESMAFFYKYLYPKLYIIFTSLHQVHAFRDAHHAHPYSRTIHQGLAEGHFTINITNRRYYK</sequence>
<name>A0A9P4NNC4_9PEZI</name>
<dbReference type="AlphaFoldDB" id="A0A9P4NNC4"/>
<dbReference type="EMBL" id="MU007051">
    <property type="protein sequence ID" value="KAF2428994.1"/>
    <property type="molecule type" value="Genomic_DNA"/>
</dbReference>
<comment type="caution">
    <text evidence="1">The sequence shown here is derived from an EMBL/GenBank/DDBJ whole genome shotgun (WGS) entry which is preliminary data.</text>
</comment>
<gene>
    <name evidence="1" type="ORF">EJ08DRAFT_650760</name>
</gene>
<organism evidence="1 2">
    <name type="scientific">Tothia fuscella</name>
    <dbReference type="NCBI Taxonomy" id="1048955"/>
    <lineage>
        <taxon>Eukaryota</taxon>
        <taxon>Fungi</taxon>
        <taxon>Dikarya</taxon>
        <taxon>Ascomycota</taxon>
        <taxon>Pezizomycotina</taxon>
        <taxon>Dothideomycetes</taxon>
        <taxon>Pleosporomycetidae</taxon>
        <taxon>Venturiales</taxon>
        <taxon>Cylindrosympodiaceae</taxon>
        <taxon>Tothia</taxon>
    </lineage>
</organism>
<reference evidence="1" key="1">
    <citation type="journal article" date="2020" name="Stud. Mycol.">
        <title>101 Dothideomycetes genomes: a test case for predicting lifestyles and emergence of pathogens.</title>
        <authorList>
            <person name="Haridas S."/>
            <person name="Albert R."/>
            <person name="Binder M."/>
            <person name="Bloem J."/>
            <person name="Labutti K."/>
            <person name="Salamov A."/>
            <person name="Andreopoulos B."/>
            <person name="Baker S."/>
            <person name="Barry K."/>
            <person name="Bills G."/>
            <person name="Bluhm B."/>
            <person name="Cannon C."/>
            <person name="Castanera R."/>
            <person name="Culley D."/>
            <person name="Daum C."/>
            <person name="Ezra D."/>
            <person name="Gonzalez J."/>
            <person name="Henrissat B."/>
            <person name="Kuo A."/>
            <person name="Liang C."/>
            <person name="Lipzen A."/>
            <person name="Lutzoni F."/>
            <person name="Magnuson J."/>
            <person name="Mondo S."/>
            <person name="Nolan M."/>
            <person name="Ohm R."/>
            <person name="Pangilinan J."/>
            <person name="Park H.-J."/>
            <person name="Ramirez L."/>
            <person name="Alfaro M."/>
            <person name="Sun H."/>
            <person name="Tritt A."/>
            <person name="Yoshinaga Y."/>
            <person name="Zwiers L.-H."/>
            <person name="Turgeon B."/>
            <person name="Goodwin S."/>
            <person name="Spatafora J."/>
            <person name="Crous P."/>
            <person name="Grigoriev I."/>
        </authorList>
    </citation>
    <scope>NUCLEOTIDE SEQUENCE</scope>
    <source>
        <strain evidence="1">CBS 130266</strain>
    </source>
</reference>